<dbReference type="RefSeq" id="WP_204734879.1">
    <property type="nucleotide sequence ID" value="NZ_JAVDWE010000012.1"/>
</dbReference>
<accession>A0ABU1VF51</accession>
<feature type="chain" id="PRO_5046785366" evidence="1">
    <location>
        <begin position="26"/>
        <end position="314"/>
    </location>
</feature>
<feature type="signal peptide" evidence="1">
    <location>
        <begin position="1"/>
        <end position="25"/>
    </location>
</feature>
<organism evidence="2 3">
    <name type="scientific">Hydrogenophaga laconesensis</name>
    <dbReference type="NCBI Taxonomy" id="1805971"/>
    <lineage>
        <taxon>Bacteria</taxon>
        <taxon>Pseudomonadati</taxon>
        <taxon>Pseudomonadota</taxon>
        <taxon>Betaproteobacteria</taxon>
        <taxon>Burkholderiales</taxon>
        <taxon>Comamonadaceae</taxon>
        <taxon>Hydrogenophaga</taxon>
    </lineage>
</organism>
<evidence type="ECO:0000256" key="1">
    <source>
        <dbReference type="SAM" id="SignalP"/>
    </source>
</evidence>
<keyword evidence="3" id="KW-1185">Reference proteome</keyword>
<sequence>MKRIRTWLTSAIVLFAGSALSLAHAQPEAQAKPKTVNVFSHFNSLHNHAAKESNSSTRVGNWVARMTAQSQPRNVYTLAAQFGFFTQWTLPPQNHVAHEEVRSPYLDRYSASWKRAGAINVVEFVPDNFDAQGTDPSRNTNMGAAYETVLLRMIDAWEANAPGENRRYVVYAGWPQLGRHGGKNDDPASVSAEGYKQWVAYGLGDYQRWMELLVSRLKAARPALDIRLHNINKAVLVAYRDTAVGTIPPNVLFTDLAPHGRASWYFLAGVAEYIELFGEKPPANFKFDSAWAVAPTIVENYQQVVDAIWSAVKP</sequence>
<proteinExistence type="predicted"/>
<dbReference type="Proteomes" id="UP001265550">
    <property type="component" value="Unassembled WGS sequence"/>
</dbReference>
<gene>
    <name evidence="2" type="ORF">J2X09_003851</name>
</gene>
<keyword evidence="1" id="KW-0732">Signal</keyword>
<evidence type="ECO:0000313" key="2">
    <source>
        <dbReference type="EMBL" id="MDR7096096.1"/>
    </source>
</evidence>
<comment type="caution">
    <text evidence="2">The sequence shown here is derived from an EMBL/GenBank/DDBJ whole genome shotgun (WGS) entry which is preliminary data.</text>
</comment>
<reference evidence="2 3" key="1">
    <citation type="submission" date="2023-07" db="EMBL/GenBank/DDBJ databases">
        <title>Sorghum-associated microbial communities from plants grown in Nebraska, USA.</title>
        <authorList>
            <person name="Schachtman D."/>
        </authorList>
    </citation>
    <scope>NUCLEOTIDE SEQUENCE [LARGE SCALE GENOMIC DNA]</scope>
    <source>
        <strain evidence="2 3">BE240</strain>
    </source>
</reference>
<evidence type="ECO:0000313" key="3">
    <source>
        <dbReference type="Proteomes" id="UP001265550"/>
    </source>
</evidence>
<name>A0ABU1VF51_9BURK</name>
<protein>
    <submittedName>
        <fullName evidence="2">Uncharacterized protein</fullName>
    </submittedName>
</protein>
<dbReference type="EMBL" id="JAVDWE010000012">
    <property type="protein sequence ID" value="MDR7096096.1"/>
    <property type="molecule type" value="Genomic_DNA"/>
</dbReference>